<dbReference type="GO" id="GO:0110154">
    <property type="term" value="P:RNA decapping"/>
    <property type="evidence" value="ECO:0007669"/>
    <property type="project" value="TreeGrafter"/>
</dbReference>
<dbReference type="RefSeq" id="WP_149680789.1">
    <property type="nucleotide sequence ID" value="NZ_FNBI01000001.1"/>
</dbReference>
<dbReference type="Proteomes" id="UP000323502">
    <property type="component" value="Unassembled WGS sequence"/>
</dbReference>
<dbReference type="PANTHER" id="PTHR42850:SF4">
    <property type="entry name" value="ZINC-DEPENDENT ENDOPOLYPHOSPHATASE"/>
    <property type="match status" value="1"/>
</dbReference>
<evidence type="ECO:0000313" key="5">
    <source>
        <dbReference type="Proteomes" id="UP000436801"/>
    </source>
</evidence>
<dbReference type="Gene3D" id="3.60.21.10">
    <property type="match status" value="1"/>
</dbReference>
<keyword evidence="4" id="KW-1185">Reference proteome</keyword>
<dbReference type="GO" id="GO:0016791">
    <property type="term" value="F:phosphatase activity"/>
    <property type="evidence" value="ECO:0007669"/>
    <property type="project" value="TreeGrafter"/>
</dbReference>
<evidence type="ECO:0000259" key="1">
    <source>
        <dbReference type="Pfam" id="PF00149"/>
    </source>
</evidence>
<dbReference type="InterPro" id="IPR050126">
    <property type="entry name" value="Ap4A_hydrolase"/>
</dbReference>
<dbReference type="SUPFAM" id="SSF56300">
    <property type="entry name" value="Metallo-dependent phosphatases"/>
    <property type="match status" value="1"/>
</dbReference>
<dbReference type="Pfam" id="PF00149">
    <property type="entry name" value="Metallophos"/>
    <property type="match status" value="1"/>
</dbReference>
<dbReference type="OrthoDB" id="9807890at2"/>
<dbReference type="InterPro" id="IPR004843">
    <property type="entry name" value="Calcineurin-like_PHP"/>
</dbReference>
<feature type="domain" description="Calcineurin-like phosphoesterase" evidence="1">
    <location>
        <begin position="25"/>
        <end position="217"/>
    </location>
</feature>
<dbReference type="Proteomes" id="UP000436801">
    <property type="component" value="Unassembled WGS sequence"/>
</dbReference>
<dbReference type="EMBL" id="FNBI01000001">
    <property type="protein sequence ID" value="SDE68113.1"/>
    <property type="molecule type" value="Genomic_DNA"/>
</dbReference>
<dbReference type="AlphaFoldDB" id="A0A1G7EWR0"/>
<dbReference type="GO" id="GO:0008803">
    <property type="term" value="F:bis(5'-nucleosyl)-tetraphosphatase (symmetrical) activity"/>
    <property type="evidence" value="ECO:0007669"/>
    <property type="project" value="TreeGrafter"/>
</dbReference>
<evidence type="ECO:0000313" key="2">
    <source>
        <dbReference type="EMBL" id="MWC45174.1"/>
    </source>
</evidence>
<reference evidence="3 4" key="1">
    <citation type="submission" date="2016-10" db="EMBL/GenBank/DDBJ databases">
        <authorList>
            <person name="Varghese N."/>
            <person name="Submissions S."/>
        </authorList>
    </citation>
    <scope>NUCLEOTIDE SEQUENCE [LARGE SCALE GENOMIC DNA]</scope>
    <source>
        <strain evidence="3 4">S7-754</strain>
    </source>
</reference>
<accession>A0A1G7EWR0</accession>
<dbReference type="GO" id="GO:0005737">
    <property type="term" value="C:cytoplasm"/>
    <property type="evidence" value="ECO:0007669"/>
    <property type="project" value="TreeGrafter"/>
</dbReference>
<evidence type="ECO:0000313" key="4">
    <source>
        <dbReference type="Proteomes" id="UP000323502"/>
    </source>
</evidence>
<dbReference type="InterPro" id="IPR029052">
    <property type="entry name" value="Metallo-depent_PP-like"/>
</dbReference>
<reference evidence="2 5" key="2">
    <citation type="submission" date="2019-12" db="EMBL/GenBank/DDBJ databases">
        <authorList>
            <person name="Zheng J."/>
        </authorList>
    </citation>
    <scope>NUCLEOTIDE SEQUENCE [LARGE SCALE GENOMIC DNA]</scope>
    <source>
        <strain evidence="2 5">DSM 27347</strain>
    </source>
</reference>
<evidence type="ECO:0000313" key="3">
    <source>
        <dbReference type="EMBL" id="SDE68113.1"/>
    </source>
</evidence>
<dbReference type="CDD" id="cd00144">
    <property type="entry name" value="MPP_PPP_family"/>
    <property type="match status" value="1"/>
</dbReference>
<sequence length="263" mass="28703">MIAKFLRSRRRGSSDANAAIPAGQRVYAIGDIHGRLDLLDLLLAQIDADDAVRGPAETTLIFLGDLVDRGDDSAGVVTRLLQLSQTGRDVRVIAGNHEEILLSALDGDAKALRLFCRVGGRETMLSYGLSAPDYERLDYAEVAERLGELVPPEHQAFLRALETMVVIGDYAFVHAGVRPGVALDAQRPADLRWIRDPFLDHRGLLEKRIVHGHTVSEEVEWLPHRIGIDTGAYTSGRLTALGLQDDQSWTLEAILAPDVASAA</sequence>
<name>A0A1G7EWR0_9SPHN</name>
<dbReference type="PANTHER" id="PTHR42850">
    <property type="entry name" value="METALLOPHOSPHOESTERASE"/>
    <property type="match status" value="1"/>
</dbReference>
<organism evidence="3 4">
    <name type="scientific">Sphingomonas carotinifaciens</name>
    <dbReference type="NCBI Taxonomy" id="1166323"/>
    <lineage>
        <taxon>Bacteria</taxon>
        <taxon>Pseudomonadati</taxon>
        <taxon>Pseudomonadota</taxon>
        <taxon>Alphaproteobacteria</taxon>
        <taxon>Sphingomonadales</taxon>
        <taxon>Sphingomonadaceae</taxon>
        <taxon>Sphingomonas</taxon>
    </lineage>
</organism>
<protein>
    <submittedName>
        <fullName evidence="2 3">Serine/threonine protein phosphatase</fullName>
    </submittedName>
</protein>
<dbReference type="EMBL" id="WSUT01000005">
    <property type="protein sequence ID" value="MWC45174.1"/>
    <property type="molecule type" value="Genomic_DNA"/>
</dbReference>
<proteinExistence type="predicted"/>
<gene>
    <name evidence="2" type="ORF">GQR91_16275</name>
    <name evidence="3" type="ORF">SAMN05216557_101135</name>
</gene>